<reference evidence="3" key="1">
    <citation type="submission" date="2016-10" db="EMBL/GenBank/DDBJ databases">
        <authorList>
            <person name="Varghese N."/>
            <person name="Submissions S."/>
        </authorList>
    </citation>
    <scope>NUCLEOTIDE SEQUENCE [LARGE SCALE GENOMIC DNA]</scope>
    <source>
        <strain evidence="3">KCTC 32247</strain>
    </source>
</reference>
<keyword evidence="3" id="KW-1185">Reference proteome</keyword>
<keyword evidence="1" id="KW-1133">Transmembrane helix</keyword>
<accession>A0A1H1R417</accession>
<dbReference type="STRING" id="1392877.SAMN05216221_1518"/>
<dbReference type="Proteomes" id="UP000243359">
    <property type="component" value="Chromosome I"/>
</dbReference>
<name>A0A1H1R417_9PSED</name>
<evidence type="ECO:0000313" key="2">
    <source>
        <dbReference type="EMBL" id="SDS30315.1"/>
    </source>
</evidence>
<dbReference type="AlphaFoldDB" id="A0A1H1R417"/>
<evidence type="ECO:0000256" key="1">
    <source>
        <dbReference type="SAM" id="Phobius"/>
    </source>
</evidence>
<proteinExistence type="predicted"/>
<keyword evidence="1" id="KW-0812">Transmembrane</keyword>
<sequence>MLDRYPEQSAARRGYALVGVLFALFALAMAWFESTIGAAVGLAGAALLIGPALCCGRVAFARYEKWLSRIAPFGNL</sequence>
<feature type="transmembrane region" description="Helical" evidence="1">
    <location>
        <begin position="38"/>
        <end position="60"/>
    </location>
</feature>
<organism evidence="2 3">
    <name type="scientific">Pseudomonas oryzae</name>
    <dbReference type="NCBI Taxonomy" id="1392877"/>
    <lineage>
        <taxon>Bacteria</taxon>
        <taxon>Pseudomonadati</taxon>
        <taxon>Pseudomonadota</taxon>
        <taxon>Gammaproteobacteria</taxon>
        <taxon>Pseudomonadales</taxon>
        <taxon>Pseudomonadaceae</taxon>
        <taxon>Pseudomonas</taxon>
    </lineage>
</organism>
<protein>
    <submittedName>
        <fullName evidence="2">Uncharacterized protein</fullName>
    </submittedName>
</protein>
<evidence type="ECO:0000313" key="3">
    <source>
        <dbReference type="Proteomes" id="UP000243359"/>
    </source>
</evidence>
<keyword evidence="1" id="KW-0472">Membrane</keyword>
<feature type="transmembrane region" description="Helical" evidence="1">
    <location>
        <begin position="14"/>
        <end position="32"/>
    </location>
</feature>
<dbReference type="EMBL" id="LT629751">
    <property type="protein sequence ID" value="SDS30315.1"/>
    <property type="molecule type" value="Genomic_DNA"/>
</dbReference>
<gene>
    <name evidence="2" type="ORF">SAMN05216221_1518</name>
</gene>